<protein>
    <submittedName>
        <fullName evidence="2">Uncharacterized protein</fullName>
    </submittedName>
</protein>
<feature type="region of interest" description="Disordered" evidence="1">
    <location>
        <begin position="1"/>
        <end position="64"/>
    </location>
</feature>
<proteinExistence type="predicted"/>
<organism evidence="2 3">
    <name type="scientific">Boletus edulis BED1</name>
    <dbReference type="NCBI Taxonomy" id="1328754"/>
    <lineage>
        <taxon>Eukaryota</taxon>
        <taxon>Fungi</taxon>
        <taxon>Dikarya</taxon>
        <taxon>Basidiomycota</taxon>
        <taxon>Agaricomycotina</taxon>
        <taxon>Agaricomycetes</taxon>
        <taxon>Agaricomycetidae</taxon>
        <taxon>Boletales</taxon>
        <taxon>Boletineae</taxon>
        <taxon>Boletaceae</taxon>
        <taxon>Boletoideae</taxon>
        <taxon>Boletus</taxon>
    </lineage>
</organism>
<reference evidence="2" key="1">
    <citation type="submission" date="2019-10" db="EMBL/GenBank/DDBJ databases">
        <authorList>
            <consortium name="DOE Joint Genome Institute"/>
            <person name="Kuo A."/>
            <person name="Miyauchi S."/>
            <person name="Kiss E."/>
            <person name="Drula E."/>
            <person name="Kohler A."/>
            <person name="Sanchez-Garcia M."/>
            <person name="Andreopoulos B."/>
            <person name="Barry K.W."/>
            <person name="Bonito G."/>
            <person name="Buee M."/>
            <person name="Carver A."/>
            <person name="Chen C."/>
            <person name="Cichocki N."/>
            <person name="Clum A."/>
            <person name="Culley D."/>
            <person name="Crous P.W."/>
            <person name="Fauchery L."/>
            <person name="Girlanda M."/>
            <person name="Hayes R."/>
            <person name="Keri Z."/>
            <person name="LaButti K."/>
            <person name="Lipzen A."/>
            <person name="Lombard V."/>
            <person name="Magnuson J."/>
            <person name="Maillard F."/>
            <person name="Morin E."/>
            <person name="Murat C."/>
            <person name="Nolan M."/>
            <person name="Ohm R."/>
            <person name="Pangilinan J."/>
            <person name="Pereira M."/>
            <person name="Perotto S."/>
            <person name="Peter M."/>
            <person name="Riley R."/>
            <person name="Sitrit Y."/>
            <person name="Stielow B."/>
            <person name="Szollosi G."/>
            <person name="Zifcakova L."/>
            <person name="Stursova M."/>
            <person name="Spatafora J.W."/>
            <person name="Tedersoo L."/>
            <person name="Vaario L.-M."/>
            <person name="Yamada A."/>
            <person name="Yan M."/>
            <person name="Wang P."/>
            <person name="Xu J."/>
            <person name="Bruns T."/>
            <person name="Baldrian P."/>
            <person name="Vilgalys R."/>
            <person name="Henrissat B."/>
            <person name="Grigoriev I.V."/>
            <person name="Hibbett D."/>
            <person name="Nagy L.G."/>
            <person name="Martin F.M."/>
        </authorList>
    </citation>
    <scope>NUCLEOTIDE SEQUENCE</scope>
    <source>
        <strain evidence="2">BED1</strain>
    </source>
</reference>
<name>A0AAD4BGT3_BOLED</name>
<evidence type="ECO:0000256" key="1">
    <source>
        <dbReference type="SAM" id="MobiDB-lite"/>
    </source>
</evidence>
<gene>
    <name evidence="2" type="ORF">L210DRAFT_3652117</name>
</gene>
<evidence type="ECO:0000313" key="2">
    <source>
        <dbReference type="EMBL" id="KAF8429369.1"/>
    </source>
</evidence>
<comment type="caution">
    <text evidence="2">The sequence shown here is derived from an EMBL/GenBank/DDBJ whole genome shotgun (WGS) entry which is preliminary data.</text>
</comment>
<sequence length="183" mass="19298">MAVEVQDSIPGSSGLRQVGVTQLAEGSPPGTPRASGGDLELLADPPHVGEKAEEEEQLVEGEENVGDKGKRWVVKLLPEENEVMHGEVLDQLGLCLHTKLLVLIYRQCKVGVGSAAALSHTKNQHGVVTSGEEKKGFNVFCKAHGRVCQLPKQVSILQAGGPPVRGIAAPVPGHSCQADPLHC</sequence>
<evidence type="ECO:0000313" key="3">
    <source>
        <dbReference type="Proteomes" id="UP001194468"/>
    </source>
</evidence>
<keyword evidence="3" id="KW-1185">Reference proteome</keyword>
<reference evidence="2" key="2">
    <citation type="journal article" date="2020" name="Nat. Commun.">
        <title>Large-scale genome sequencing of mycorrhizal fungi provides insights into the early evolution of symbiotic traits.</title>
        <authorList>
            <person name="Miyauchi S."/>
            <person name="Kiss E."/>
            <person name="Kuo A."/>
            <person name="Drula E."/>
            <person name="Kohler A."/>
            <person name="Sanchez-Garcia M."/>
            <person name="Morin E."/>
            <person name="Andreopoulos B."/>
            <person name="Barry K.W."/>
            <person name="Bonito G."/>
            <person name="Buee M."/>
            <person name="Carver A."/>
            <person name="Chen C."/>
            <person name="Cichocki N."/>
            <person name="Clum A."/>
            <person name="Culley D."/>
            <person name="Crous P.W."/>
            <person name="Fauchery L."/>
            <person name="Girlanda M."/>
            <person name="Hayes R.D."/>
            <person name="Keri Z."/>
            <person name="LaButti K."/>
            <person name="Lipzen A."/>
            <person name="Lombard V."/>
            <person name="Magnuson J."/>
            <person name="Maillard F."/>
            <person name="Murat C."/>
            <person name="Nolan M."/>
            <person name="Ohm R.A."/>
            <person name="Pangilinan J."/>
            <person name="Pereira M.F."/>
            <person name="Perotto S."/>
            <person name="Peter M."/>
            <person name="Pfister S."/>
            <person name="Riley R."/>
            <person name="Sitrit Y."/>
            <person name="Stielow J.B."/>
            <person name="Szollosi G."/>
            <person name="Zifcakova L."/>
            <person name="Stursova M."/>
            <person name="Spatafora J.W."/>
            <person name="Tedersoo L."/>
            <person name="Vaario L.M."/>
            <person name="Yamada A."/>
            <person name="Yan M."/>
            <person name="Wang P."/>
            <person name="Xu J."/>
            <person name="Bruns T."/>
            <person name="Baldrian P."/>
            <person name="Vilgalys R."/>
            <person name="Dunand C."/>
            <person name="Henrissat B."/>
            <person name="Grigoriev I.V."/>
            <person name="Hibbett D."/>
            <person name="Nagy L.G."/>
            <person name="Martin F.M."/>
        </authorList>
    </citation>
    <scope>NUCLEOTIDE SEQUENCE</scope>
    <source>
        <strain evidence="2">BED1</strain>
    </source>
</reference>
<dbReference type="Proteomes" id="UP001194468">
    <property type="component" value="Unassembled WGS sequence"/>
</dbReference>
<dbReference type="EMBL" id="WHUW01000068">
    <property type="protein sequence ID" value="KAF8429369.1"/>
    <property type="molecule type" value="Genomic_DNA"/>
</dbReference>
<accession>A0AAD4BGT3</accession>
<dbReference type="AlphaFoldDB" id="A0AAD4BGT3"/>
<feature type="compositionally biased region" description="Acidic residues" evidence="1">
    <location>
        <begin position="52"/>
        <end position="64"/>
    </location>
</feature>